<evidence type="ECO:0000313" key="5">
    <source>
        <dbReference type="EMBL" id="KAJ8937653.1"/>
    </source>
</evidence>
<dbReference type="AlphaFoldDB" id="A0AAV8XFA0"/>
<dbReference type="GO" id="GO:0005634">
    <property type="term" value="C:nucleus"/>
    <property type="evidence" value="ECO:0007669"/>
    <property type="project" value="UniProtKB-SubCell"/>
</dbReference>
<feature type="chain" id="PRO_5043664538" description="HTH CENPB-type domain-containing protein" evidence="3">
    <location>
        <begin position="18"/>
        <end position="69"/>
    </location>
</feature>
<evidence type="ECO:0000256" key="1">
    <source>
        <dbReference type="ARBA" id="ARBA00004123"/>
    </source>
</evidence>
<organism evidence="5 6">
    <name type="scientific">Aromia moschata</name>
    <dbReference type="NCBI Taxonomy" id="1265417"/>
    <lineage>
        <taxon>Eukaryota</taxon>
        <taxon>Metazoa</taxon>
        <taxon>Ecdysozoa</taxon>
        <taxon>Arthropoda</taxon>
        <taxon>Hexapoda</taxon>
        <taxon>Insecta</taxon>
        <taxon>Pterygota</taxon>
        <taxon>Neoptera</taxon>
        <taxon>Endopterygota</taxon>
        <taxon>Coleoptera</taxon>
        <taxon>Polyphaga</taxon>
        <taxon>Cucujiformia</taxon>
        <taxon>Chrysomeloidea</taxon>
        <taxon>Cerambycidae</taxon>
        <taxon>Cerambycinae</taxon>
        <taxon>Callichromatini</taxon>
        <taxon>Aromia</taxon>
    </lineage>
</organism>
<dbReference type="Proteomes" id="UP001162162">
    <property type="component" value="Unassembled WGS sequence"/>
</dbReference>
<evidence type="ECO:0000256" key="2">
    <source>
        <dbReference type="ARBA" id="ARBA00023125"/>
    </source>
</evidence>
<feature type="domain" description="HTH CENPB-type" evidence="4">
    <location>
        <begin position="1"/>
        <end position="62"/>
    </location>
</feature>
<evidence type="ECO:0000313" key="6">
    <source>
        <dbReference type="Proteomes" id="UP001162162"/>
    </source>
</evidence>
<dbReference type="EMBL" id="JAPWTK010000632">
    <property type="protein sequence ID" value="KAJ8937653.1"/>
    <property type="molecule type" value="Genomic_DNA"/>
</dbReference>
<evidence type="ECO:0000259" key="4">
    <source>
        <dbReference type="PROSITE" id="PS51253"/>
    </source>
</evidence>
<dbReference type="PROSITE" id="PS51253">
    <property type="entry name" value="HTH_CENPB"/>
    <property type="match status" value="1"/>
</dbReference>
<gene>
    <name evidence="5" type="ORF">NQ318_002169</name>
</gene>
<accession>A0AAV8XFA0</accession>
<evidence type="ECO:0000256" key="3">
    <source>
        <dbReference type="SAM" id="SignalP"/>
    </source>
</evidence>
<dbReference type="SMART" id="SM00674">
    <property type="entry name" value="CENPB"/>
    <property type="match status" value="1"/>
</dbReference>
<comment type="caution">
    <text evidence="5">The sequence shown here is derived from an EMBL/GenBank/DDBJ whole genome shotgun (WGS) entry which is preliminary data.</text>
</comment>
<keyword evidence="3" id="KW-0732">Signal</keyword>
<comment type="subcellular location">
    <subcellularLocation>
        <location evidence="1">Nucleus</location>
    </subcellularLocation>
</comment>
<dbReference type="InterPro" id="IPR050863">
    <property type="entry name" value="CenT-Element_Derived"/>
</dbReference>
<keyword evidence="6" id="KW-1185">Reference proteome</keyword>
<dbReference type="PANTHER" id="PTHR19303">
    <property type="entry name" value="TRANSPOSON"/>
    <property type="match status" value="1"/>
</dbReference>
<protein>
    <recommendedName>
        <fullName evidence="4">HTH CENPB-type domain-containing protein</fullName>
    </recommendedName>
</protein>
<name>A0AAV8XFA0_9CUCU</name>
<dbReference type="InterPro" id="IPR006600">
    <property type="entry name" value="HTH_CenpB_DNA-bd_dom"/>
</dbReference>
<feature type="non-terminal residue" evidence="5">
    <location>
        <position position="69"/>
    </location>
</feature>
<dbReference type="SUPFAM" id="SSF46689">
    <property type="entry name" value="Homeodomain-like"/>
    <property type="match status" value="1"/>
</dbReference>
<keyword evidence="2" id="KW-0238">DNA-binding</keyword>
<dbReference type="Gene3D" id="1.10.10.60">
    <property type="entry name" value="Homeodomain-like"/>
    <property type="match status" value="1"/>
</dbReference>
<dbReference type="PANTHER" id="PTHR19303:SF16">
    <property type="entry name" value="JERKY PROTEIN HOMOLOG-LIKE"/>
    <property type="match status" value="1"/>
</dbReference>
<reference evidence="5" key="1">
    <citation type="journal article" date="2023" name="Insect Mol. Biol.">
        <title>Genome sequencing provides insights into the evolution of gene families encoding plant cell wall-degrading enzymes in longhorned beetles.</title>
        <authorList>
            <person name="Shin N.R."/>
            <person name="Okamura Y."/>
            <person name="Kirsch R."/>
            <person name="Pauchet Y."/>
        </authorList>
    </citation>
    <scope>NUCLEOTIDE SEQUENCE</scope>
    <source>
        <strain evidence="5">AMC_N1</strain>
    </source>
</reference>
<sequence length="69" mass="7796">MLLFPIVGLFLQQRSRGTPVSGELICEKAKFFYAQIVGNEDFKGSAGWLQKFKKRFGIRQLSISGEKLS</sequence>
<proteinExistence type="predicted"/>
<dbReference type="Pfam" id="PF03221">
    <property type="entry name" value="HTH_Tnp_Tc5"/>
    <property type="match status" value="1"/>
</dbReference>
<dbReference type="InterPro" id="IPR009057">
    <property type="entry name" value="Homeodomain-like_sf"/>
</dbReference>
<feature type="signal peptide" evidence="3">
    <location>
        <begin position="1"/>
        <end position="17"/>
    </location>
</feature>
<dbReference type="GO" id="GO:0003677">
    <property type="term" value="F:DNA binding"/>
    <property type="evidence" value="ECO:0007669"/>
    <property type="project" value="UniProtKB-KW"/>
</dbReference>